<dbReference type="AlphaFoldDB" id="A0AAW1CZY1"/>
<keyword evidence="3" id="KW-0378">Hydrolase</keyword>
<dbReference type="GO" id="GO:0016042">
    <property type="term" value="P:lipid catabolic process"/>
    <property type="evidence" value="ECO:0007669"/>
    <property type="project" value="UniProtKB-KW"/>
</dbReference>
<keyword evidence="2" id="KW-0732">Signal</keyword>
<feature type="domain" description="Serine aminopeptidase S33" evidence="8">
    <location>
        <begin position="76"/>
        <end position="193"/>
    </location>
</feature>
<evidence type="ECO:0008006" key="11">
    <source>
        <dbReference type="Google" id="ProtNLM"/>
    </source>
</evidence>
<dbReference type="SUPFAM" id="SSF53474">
    <property type="entry name" value="alpha/beta-Hydrolases"/>
    <property type="match status" value="1"/>
</dbReference>
<dbReference type="Pfam" id="PF12146">
    <property type="entry name" value="Hydrolase_4"/>
    <property type="match status" value="1"/>
</dbReference>
<keyword evidence="4" id="KW-0442">Lipid degradation</keyword>
<name>A0AAW1CZY1_9HEMI</name>
<evidence type="ECO:0000259" key="7">
    <source>
        <dbReference type="Pfam" id="PF04083"/>
    </source>
</evidence>
<keyword evidence="6" id="KW-0325">Glycoprotein</keyword>
<comment type="caution">
    <text evidence="9">The sequence shown here is derived from an EMBL/GenBank/DDBJ whole genome shotgun (WGS) entry which is preliminary data.</text>
</comment>
<evidence type="ECO:0000259" key="8">
    <source>
        <dbReference type="Pfam" id="PF12146"/>
    </source>
</evidence>
<evidence type="ECO:0000313" key="10">
    <source>
        <dbReference type="Proteomes" id="UP001461498"/>
    </source>
</evidence>
<dbReference type="Proteomes" id="UP001461498">
    <property type="component" value="Unassembled WGS sequence"/>
</dbReference>
<gene>
    <name evidence="9" type="ORF">O3M35_010088</name>
</gene>
<comment type="similarity">
    <text evidence="1">Belongs to the AB hydrolase superfamily. Lipase family.</text>
</comment>
<evidence type="ECO:0000313" key="9">
    <source>
        <dbReference type="EMBL" id="KAK9503555.1"/>
    </source>
</evidence>
<sequence>MNRLCNEIWNFQKELIISNGFHYEEYRIKTEDGYRIRCHRIVTGKTRPRPRTGRPVLFQIGLIMASDSWLLNGRKIDLAFQLADAGFDVWLADRRGNWYSREHSEYSQKSREFWNFSFHESGYYDLPAIIDRIIKITKYQQIIFVGHSMGCTEFFVMASLRPEYNARIKAAILLAPAAISPIKHEFKYLVLKVLIYISDAIFESLTDVGGYEMIPRDLQIIETLRKCCITSDARKFCLDIFGWIFGDNRANLNEVCISKVHFFFSRLKTSCIQWIRYFPVVYWLFKVES</sequence>
<dbReference type="Pfam" id="PF04083">
    <property type="entry name" value="Abhydro_lipase"/>
    <property type="match status" value="1"/>
</dbReference>
<feature type="domain" description="Partial AB-hydrolase lipase" evidence="7">
    <location>
        <begin position="14"/>
        <end position="73"/>
    </location>
</feature>
<evidence type="ECO:0000256" key="5">
    <source>
        <dbReference type="ARBA" id="ARBA00023098"/>
    </source>
</evidence>
<dbReference type="InterPro" id="IPR022742">
    <property type="entry name" value="Hydrolase_4"/>
</dbReference>
<keyword evidence="5" id="KW-0443">Lipid metabolism</keyword>
<evidence type="ECO:0000256" key="1">
    <source>
        <dbReference type="ARBA" id="ARBA00010701"/>
    </source>
</evidence>
<keyword evidence="10" id="KW-1185">Reference proteome</keyword>
<dbReference type="Gene3D" id="3.40.50.1820">
    <property type="entry name" value="alpha/beta hydrolase"/>
    <property type="match status" value="1"/>
</dbReference>
<dbReference type="FunFam" id="3.40.50.1820:FF:000057">
    <property type="entry name" value="Lipase"/>
    <property type="match status" value="1"/>
</dbReference>
<reference evidence="9 10" key="1">
    <citation type="submission" date="2022-12" db="EMBL/GenBank/DDBJ databases">
        <title>Chromosome-level genome assembly of true bugs.</title>
        <authorList>
            <person name="Ma L."/>
            <person name="Li H."/>
        </authorList>
    </citation>
    <scope>NUCLEOTIDE SEQUENCE [LARGE SCALE GENOMIC DNA]</scope>
    <source>
        <strain evidence="9">Lab_2022b</strain>
    </source>
</reference>
<dbReference type="InterPro" id="IPR029058">
    <property type="entry name" value="AB_hydrolase_fold"/>
</dbReference>
<dbReference type="GO" id="GO:0016787">
    <property type="term" value="F:hydrolase activity"/>
    <property type="evidence" value="ECO:0007669"/>
    <property type="project" value="UniProtKB-KW"/>
</dbReference>
<dbReference type="EMBL" id="JAPXFL010000007">
    <property type="protein sequence ID" value="KAK9503555.1"/>
    <property type="molecule type" value="Genomic_DNA"/>
</dbReference>
<organism evidence="9 10">
    <name type="scientific">Rhynocoris fuscipes</name>
    <dbReference type="NCBI Taxonomy" id="488301"/>
    <lineage>
        <taxon>Eukaryota</taxon>
        <taxon>Metazoa</taxon>
        <taxon>Ecdysozoa</taxon>
        <taxon>Arthropoda</taxon>
        <taxon>Hexapoda</taxon>
        <taxon>Insecta</taxon>
        <taxon>Pterygota</taxon>
        <taxon>Neoptera</taxon>
        <taxon>Paraneoptera</taxon>
        <taxon>Hemiptera</taxon>
        <taxon>Heteroptera</taxon>
        <taxon>Panheteroptera</taxon>
        <taxon>Cimicomorpha</taxon>
        <taxon>Reduviidae</taxon>
        <taxon>Harpactorinae</taxon>
        <taxon>Harpactorini</taxon>
        <taxon>Rhynocoris</taxon>
    </lineage>
</organism>
<accession>A0AAW1CZY1</accession>
<proteinExistence type="inferred from homology"/>
<protein>
    <recommendedName>
        <fullName evidence="11">AB hydrolase-1 domain-containing protein</fullName>
    </recommendedName>
</protein>
<evidence type="ECO:0000256" key="2">
    <source>
        <dbReference type="ARBA" id="ARBA00022729"/>
    </source>
</evidence>
<evidence type="ECO:0000256" key="3">
    <source>
        <dbReference type="ARBA" id="ARBA00022801"/>
    </source>
</evidence>
<dbReference type="PANTHER" id="PTHR11005">
    <property type="entry name" value="LYSOSOMAL ACID LIPASE-RELATED"/>
    <property type="match status" value="1"/>
</dbReference>
<evidence type="ECO:0000256" key="4">
    <source>
        <dbReference type="ARBA" id="ARBA00022963"/>
    </source>
</evidence>
<evidence type="ECO:0000256" key="6">
    <source>
        <dbReference type="ARBA" id="ARBA00023180"/>
    </source>
</evidence>
<dbReference type="InterPro" id="IPR006693">
    <property type="entry name" value="AB_hydrolase_lipase"/>
</dbReference>